<protein>
    <recommendedName>
        <fullName evidence="2">precorrin-2 dehydrogenase</fullName>
        <ecNumber evidence="2">1.3.1.76</ecNumber>
    </recommendedName>
</protein>
<keyword evidence="3" id="KW-0560">Oxidoreductase</keyword>
<evidence type="ECO:0000313" key="9">
    <source>
        <dbReference type="EMBL" id="SUC39223.1"/>
    </source>
</evidence>
<keyword evidence="9" id="KW-0489">Methyltransferase</keyword>
<keyword evidence="4" id="KW-0520">NAD</keyword>
<keyword evidence="9" id="KW-0808">Transferase</keyword>
<evidence type="ECO:0000256" key="5">
    <source>
        <dbReference type="ARBA" id="ARBA00023239"/>
    </source>
</evidence>
<dbReference type="EMBL" id="UGTS01000006">
    <property type="protein sequence ID" value="SUC39223.1"/>
    <property type="molecule type" value="Genomic_DNA"/>
</dbReference>
<evidence type="ECO:0000256" key="4">
    <source>
        <dbReference type="ARBA" id="ARBA00023027"/>
    </source>
</evidence>
<dbReference type="GO" id="GO:0043115">
    <property type="term" value="F:precorrin-2 dehydrogenase activity"/>
    <property type="evidence" value="ECO:0007669"/>
    <property type="project" value="UniProtKB-EC"/>
</dbReference>
<dbReference type="SUPFAM" id="SSF75615">
    <property type="entry name" value="Siroheme synthase middle domains-like"/>
    <property type="match status" value="1"/>
</dbReference>
<keyword evidence="7" id="KW-0511">Multifunctional enzyme</keyword>
<comment type="pathway">
    <text evidence="1">Porphyrin-containing compound metabolism; siroheme biosynthesis; sirohydrochlorin from precorrin-2: step 1/1.</text>
</comment>
<dbReference type="Pfam" id="PF14824">
    <property type="entry name" value="Sirohm_synth_M"/>
    <property type="match status" value="1"/>
</dbReference>
<evidence type="ECO:0000256" key="2">
    <source>
        <dbReference type="ARBA" id="ARBA00012400"/>
    </source>
</evidence>
<dbReference type="InterPro" id="IPR028161">
    <property type="entry name" value="Met8-like"/>
</dbReference>
<dbReference type="GO" id="GO:0032259">
    <property type="term" value="P:methylation"/>
    <property type="evidence" value="ECO:0007669"/>
    <property type="project" value="UniProtKB-KW"/>
</dbReference>
<proteinExistence type="predicted"/>
<reference evidence="9 10" key="1">
    <citation type="submission" date="2018-06" db="EMBL/GenBank/DDBJ databases">
        <authorList>
            <consortium name="Pathogen Informatics"/>
            <person name="Doyle S."/>
        </authorList>
    </citation>
    <scope>NUCLEOTIDE SEQUENCE [LARGE SCALE GENOMIC DNA]</scope>
    <source>
        <strain evidence="9 10">NCTC11938</strain>
    </source>
</reference>
<dbReference type="PANTHER" id="PTHR35330:SF1">
    <property type="entry name" value="SIROHEME BIOSYNTHESIS PROTEIN MET8"/>
    <property type="match status" value="1"/>
</dbReference>
<dbReference type="Gene3D" id="3.30.160.110">
    <property type="entry name" value="Siroheme synthase, domain 2"/>
    <property type="match status" value="1"/>
</dbReference>
<feature type="domain" description="Siroheme synthase central" evidence="8">
    <location>
        <begin position="24"/>
        <end position="45"/>
    </location>
</feature>
<dbReference type="GO" id="GO:0008168">
    <property type="term" value="F:methyltransferase activity"/>
    <property type="evidence" value="ECO:0007669"/>
    <property type="project" value="UniProtKB-KW"/>
</dbReference>
<dbReference type="GO" id="GO:0019354">
    <property type="term" value="P:siroheme biosynthetic process"/>
    <property type="evidence" value="ECO:0007669"/>
    <property type="project" value="UniProtKB-UniPathway"/>
</dbReference>
<dbReference type="AlphaFoldDB" id="A0A379GFA5"/>
<dbReference type="FunFam" id="3.30.160.110:FF:000001">
    <property type="entry name" value="Siroheme synthase"/>
    <property type="match status" value="1"/>
</dbReference>
<evidence type="ECO:0000256" key="1">
    <source>
        <dbReference type="ARBA" id="ARBA00005010"/>
    </source>
</evidence>
<accession>A0A379GFA5</accession>
<keyword evidence="5" id="KW-0456">Lyase</keyword>
<organism evidence="9 10">
    <name type="scientific">Proteus mirabilis</name>
    <dbReference type="NCBI Taxonomy" id="584"/>
    <lineage>
        <taxon>Bacteria</taxon>
        <taxon>Pseudomonadati</taxon>
        <taxon>Pseudomonadota</taxon>
        <taxon>Gammaproteobacteria</taxon>
        <taxon>Enterobacterales</taxon>
        <taxon>Morganellaceae</taxon>
        <taxon>Proteus</taxon>
    </lineage>
</organism>
<dbReference type="EC" id="1.3.1.76" evidence="2"/>
<evidence type="ECO:0000256" key="3">
    <source>
        <dbReference type="ARBA" id="ARBA00023002"/>
    </source>
</evidence>
<name>A0A379GFA5_PROMI</name>
<evidence type="ECO:0000256" key="6">
    <source>
        <dbReference type="ARBA" id="ARBA00023244"/>
    </source>
</evidence>
<evidence type="ECO:0000259" key="8">
    <source>
        <dbReference type="Pfam" id="PF14824"/>
    </source>
</evidence>
<dbReference type="UniPathway" id="UPA00262">
    <property type="reaction ID" value="UER00222"/>
</dbReference>
<dbReference type="InterPro" id="IPR028281">
    <property type="entry name" value="Sirohaem_synthase_central"/>
</dbReference>
<dbReference type="PANTHER" id="PTHR35330">
    <property type="entry name" value="SIROHEME BIOSYNTHESIS PROTEIN MET8"/>
    <property type="match status" value="1"/>
</dbReference>
<evidence type="ECO:0000256" key="7">
    <source>
        <dbReference type="ARBA" id="ARBA00023268"/>
    </source>
</evidence>
<gene>
    <name evidence="9" type="primary">cysG_2</name>
    <name evidence="9" type="ORF">NCTC11938_03509</name>
</gene>
<dbReference type="Proteomes" id="UP000254191">
    <property type="component" value="Unassembled WGS sequence"/>
</dbReference>
<keyword evidence="6" id="KW-0627">Porphyrin biosynthesis</keyword>
<sequence>MSSTLNPNALFIFPAIIDRNPILIAISSAGKAPVLVRMIREKLEALLPTSLGAMATIAGEMAQ</sequence>
<evidence type="ECO:0000313" key="10">
    <source>
        <dbReference type="Proteomes" id="UP000254191"/>
    </source>
</evidence>
<dbReference type="GO" id="GO:0004325">
    <property type="term" value="F:ferrochelatase activity"/>
    <property type="evidence" value="ECO:0007669"/>
    <property type="project" value="InterPro"/>
</dbReference>
<dbReference type="InterPro" id="IPR006367">
    <property type="entry name" value="Sirohaem_synthase_N"/>
</dbReference>
<dbReference type="NCBIfam" id="TIGR01470">
    <property type="entry name" value="cysG_Nterm"/>
    <property type="match status" value="1"/>
</dbReference>